<comment type="similarity">
    <text evidence="5">Belongs to the UbiX/PAD1 family.</text>
</comment>
<comment type="catalytic activity">
    <reaction evidence="5">
        <text>dimethylallyl phosphate + FMNH2 = prenylated FMNH2 + phosphate</text>
        <dbReference type="Rhea" id="RHEA:37743"/>
        <dbReference type="ChEBI" id="CHEBI:43474"/>
        <dbReference type="ChEBI" id="CHEBI:57618"/>
        <dbReference type="ChEBI" id="CHEBI:87467"/>
        <dbReference type="ChEBI" id="CHEBI:88052"/>
        <dbReference type="EC" id="2.5.1.129"/>
    </reaction>
</comment>
<feature type="binding site" evidence="5">
    <location>
        <position position="36"/>
    </location>
    <ligand>
        <name>FMN</name>
        <dbReference type="ChEBI" id="CHEBI:58210"/>
    </ligand>
</feature>
<dbReference type="InterPro" id="IPR036551">
    <property type="entry name" value="Flavin_trans-like"/>
</dbReference>
<evidence type="ECO:0000256" key="1">
    <source>
        <dbReference type="ARBA" id="ARBA00022602"/>
    </source>
</evidence>
<dbReference type="EMBL" id="BJCQ01000045">
    <property type="protein sequence ID" value="GCL68026.1"/>
    <property type="molecule type" value="Genomic_DNA"/>
</dbReference>
<keyword evidence="1 5" id="KW-0637">Prenyltransferase</keyword>
<dbReference type="InterPro" id="IPR003382">
    <property type="entry name" value="Flavoprotein"/>
</dbReference>
<dbReference type="RefSeq" id="WP_137661191.1">
    <property type="nucleotide sequence ID" value="NZ_BJCQ01000045.1"/>
</dbReference>
<dbReference type="GO" id="GO:0106141">
    <property type="term" value="F:flavin prenyltransferase activity"/>
    <property type="evidence" value="ECO:0007669"/>
    <property type="project" value="UniProtKB-EC"/>
</dbReference>
<keyword evidence="4 5" id="KW-0808">Transferase</keyword>
<dbReference type="EC" id="2.5.1.129" evidence="5"/>
<comment type="caution">
    <text evidence="5">Lacks conserved residue(s) required for the propagation of feature annotation.</text>
</comment>
<feature type="binding site" evidence="5">
    <location>
        <position position="122"/>
    </location>
    <ligand>
        <name>FMN</name>
        <dbReference type="ChEBI" id="CHEBI:58210"/>
    </ligand>
</feature>
<evidence type="ECO:0000313" key="8">
    <source>
        <dbReference type="Proteomes" id="UP000300381"/>
    </source>
</evidence>
<evidence type="ECO:0000256" key="4">
    <source>
        <dbReference type="ARBA" id="ARBA00022679"/>
    </source>
</evidence>
<dbReference type="Proteomes" id="UP000300381">
    <property type="component" value="Unassembled WGS sequence"/>
</dbReference>
<dbReference type="Pfam" id="PF02441">
    <property type="entry name" value="Flavoprotein"/>
    <property type="match status" value="1"/>
</dbReference>
<keyword evidence="2 5" id="KW-0285">Flavoprotein</keyword>
<dbReference type="SUPFAM" id="SSF52507">
    <property type="entry name" value="Homo-oligomeric flavin-containing Cys decarboxylases, HFCD"/>
    <property type="match status" value="1"/>
</dbReference>
<comment type="caution">
    <text evidence="7">The sequence shown here is derived from an EMBL/GenBank/DDBJ whole genome shotgun (WGS) entry which is preliminary data.</text>
</comment>
<dbReference type="HAMAP" id="MF_01984">
    <property type="entry name" value="ubiX_pad"/>
    <property type="match status" value="1"/>
</dbReference>
<evidence type="ECO:0000256" key="3">
    <source>
        <dbReference type="ARBA" id="ARBA00022643"/>
    </source>
</evidence>
<reference evidence="7 8" key="1">
    <citation type="submission" date="2019-03" db="EMBL/GenBank/DDBJ databases">
        <title>Draft genome sequences of two Veillonella tobetsuensis clinical isolates from intraoperative bronchial fluids of elderly patients with pulmonary carcinoma.</title>
        <authorList>
            <person name="Akiyama T."/>
        </authorList>
    </citation>
    <scope>NUCLEOTIDE SEQUENCE [LARGE SCALE GENOMIC DNA]</scope>
    <source>
        <strain evidence="7 8">PAGU 1578</strain>
    </source>
</reference>
<comment type="function">
    <text evidence="5">Flavin prenyltransferase that catalyzes the synthesis of the prenylated FMN cofactor (prenyl-FMN) for 4-hydroxy-3-polyprenylbenzoic acid decarboxylase UbiD. The prenyltransferase is metal-independent and links a dimethylallyl moiety from dimethylallyl monophosphate (DMAP) to the flavin N5 and C6 atoms of FMN.</text>
</comment>
<sequence>MRLIVGVSGASGVILGYYVLKALRQISGMEIHLVMTEGAKTTLQYESSITVEEMEALADVVHDNKNMAATISSGSYKTDGMIVVPCSMKSIAGMACGFADNLLLRAADVCLKENRKIVLVPREMPFSRIHLRNLTTLSEYGCSIIPPLLTFYNDSNSVEKQINHIVGKILMQFGFETKDFVSWTGRNMIKS</sequence>
<evidence type="ECO:0000259" key="6">
    <source>
        <dbReference type="Pfam" id="PF02441"/>
    </source>
</evidence>
<evidence type="ECO:0000256" key="2">
    <source>
        <dbReference type="ARBA" id="ARBA00022630"/>
    </source>
</evidence>
<feature type="binding site" evidence="5">
    <location>
        <position position="168"/>
    </location>
    <ligand>
        <name>dimethylallyl phosphate</name>
        <dbReference type="ChEBI" id="CHEBI:88052"/>
    </ligand>
</feature>
<dbReference type="AlphaFoldDB" id="A0A480B428"/>
<dbReference type="NCBIfam" id="TIGR00421">
    <property type="entry name" value="ubiX_pad"/>
    <property type="match status" value="1"/>
</dbReference>
<keyword evidence="3 5" id="KW-0288">FMN</keyword>
<protein>
    <recommendedName>
        <fullName evidence="5">Flavin prenyltransferase UbiX</fullName>
        <ecNumber evidence="5">2.5.1.129</ecNumber>
    </recommendedName>
</protein>
<gene>
    <name evidence="5" type="primary">ubiX</name>
    <name evidence="7" type="ORF">PAGU1578_16470</name>
</gene>
<evidence type="ECO:0000256" key="5">
    <source>
        <dbReference type="HAMAP-Rule" id="MF_01984"/>
    </source>
</evidence>
<accession>A0A480B428</accession>
<feature type="binding site" evidence="5">
    <location>
        <begin position="9"/>
        <end position="11"/>
    </location>
    <ligand>
        <name>FMN</name>
        <dbReference type="ChEBI" id="CHEBI:58210"/>
    </ligand>
</feature>
<organism evidence="7 8">
    <name type="scientific">Veillonella tobetsuensis</name>
    <dbReference type="NCBI Taxonomy" id="1110546"/>
    <lineage>
        <taxon>Bacteria</taxon>
        <taxon>Bacillati</taxon>
        <taxon>Bacillota</taxon>
        <taxon>Negativicutes</taxon>
        <taxon>Veillonellales</taxon>
        <taxon>Veillonellaceae</taxon>
        <taxon>Veillonella</taxon>
    </lineage>
</organism>
<dbReference type="InterPro" id="IPR004507">
    <property type="entry name" value="UbiX-like"/>
</dbReference>
<name>A0A480B428_9FIRM</name>
<feature type="binding site" evidence="5">
    <location>
        <begin position="87"/>
        <end position="90"/>
    </location>
    <ligand>
        <name>FMN</name>
        <dbReference type="ChEBI" id="CHEBI:58210"/>
    </ligand>
</feature>
<feature type="binding site" evidence="5">
    <location>
        <position position="152"/>
    </location>
    <ligand>
        <name>dimethylallyl phosphate</name>
        <dbReference type="ChEBI" id="CHEBI:88052"/>
    </ligand>
</feature>
<dbReference type="Gene3D" id="3.40.50.1950">
    <property type="entry name" value="Flavin prenyltransferase-like"/>
    <property type="match status" value="1"/>
</dbReference>
<feature type="domain" description="Flavoprotein" evidence="6">
    <location>
        <begin position="1"/>
        <end position="172"/>
    </location>
</feature>
<dbReference type="NCBIfam" id="NF004685">
    <property type="entry name" value="PRK06029.1"/>
    <property type="match status" value="1"/>
</dbReference>
<evidence type="ECO:0000313" key="7">
    <source>
        <dbReference type="EMBL" id="GCL68026.1"/>
    </source>
</evidence>
<proteinExistence type="inferred from homology"/>